<comment type="caution">
    <text evidence="2">The sequence shown here is derived from an EMBL/GenBank/DDBJ whole genome shotgun (WGS) entry which is preliminary data.</text>
</comment>
<name>A0A2N0BD17_9LEPT</name>
<protein>
    <submittedName>
        <fullName evidence="2">Uncharacterized protein</fullName>
    </submittedName>
</protein>
<sequence length="104" mass="11855">MFIFGTEHFPSFSNGTSCLLPKFRALTENPESFFPFLRYKRISNPNRFAKGFIGTKKELLLAFLSAGRVFFLCVYVYANSFESASRTRSFCSGLPIVIRIAFKS</sequence>
<keyword evidence="1" id="KW-1133">Transmembrane helix</keyword>
<keyword evidence="1" id="KW-0812">Transmembrane</keyword>
<reference evidence="2" key="1">
    <citation type="submission" date="2017-07" db="EMBL/GenBank/DDBJ databases">
        <title>Leptospira spp. isolated from tropical soils.</title>
        <authorList>
            <person name="Thibeaux R."/>
            <person name="Iraola G."/>
            <person name="Ferres I."/>
            <person name="Bierque E."/>
            <person name="Girault D."/>
            <person name="Soupe-Gilbert M.-E."/>
            <person name="Picardeau M."/>
            <person name="Goarant C."/>
        </authorList>
    </citation>
    <scope>NUCLEOTIDE SEQUENCE [LARGE SCALE GENOMIC DNA]</scope>
    <source>
        <strain evidence="2">ATI7-C-A5</strain>
    </source>
</reference>
<keyword evidence="1" id="KW-0472">Membrane</keyword>
<evidence type="ECO:0000313" key="2">
    <source>
        <dbReference type="EMBL" id="PJZ94452.1"/>
    </source>
</evidence>
<feature type="transmembrane region" description="Helical" evidence="1">
    <location>
        <begin position="59"/>
        <end position="78"/>
    </location>
</feature>
<proteinExistence type="predicted"/>
<evidence type="ECO:0000256" key="1">
    <source>
        <dbReference type="SAM" id="Phobius"/>
    </source>
</evidence>
<organism evidence="2">
    <name type="scientific">Leptospira ellisii</name>
    <dbReference type="NCBI Taxonomy" id="2023197"/>
    <lineage>
        <taxon>Bacteria</taxon>
        <taxon>Pseudomonadati</taxon>
        <taxon>Spirochaetota</taxon>
        <taxon>Spirochaetia</taxon>
        <taxon>Leptospirales</taxon>
        <taxon>Leptospiraceae</taxon>
        <taxon>Leptospira</taxon>
    </lineage>
</organism>
<dbReference type="AlphaFoldDB" id="A0A2N0BD17"/>
<dbReference type="EMBL" id="NPEF01000014">
    <property type="protein sequence ID" value="PJZ94452.1"/>
    <property type="molecule type" value="Genomic_DNA"/>
</dbReference>
<accession>A0A2N0BD17</accession>
<gene>
    <name evidence="2" type="ORF">CH379_02460</name>
</gene>